<gene>
    <name evidence="2" type="ORF">PanWU01x14_232260</name>
</gene>
<feature type="non-terminal residue" evidence="2">
    <location>
        <position position="1"/>
    </location>
</feature>
<accession>A0A2P5BK28</accession>
<dbReference type="AlphaFoldDB" id="A0A2P5BK28"/>
<organism evidence="2 3">
    <name type="scientific">Parasponia andersonii</name>
    <name type="common">Sponia andersonii</name>
    <dbReference type="NCBI Taxonomy" id="3476"/>
    <lineage>
        <taxon>Eukaryota</taxon>
        <taxon>Viridiplantae</taxon>
        <taxon>Streptophyta</taxon>
        <taxon>Embryophyta</taxon>
        <taxon>Tracheophyta</taxon>
        <taxon>Spermatophyta</taxon>
        <taxon>Magnoliopsida</taxon>
        <taxon>eudicotyledons</taxon>
        <taxon>Gunneridae</taxon>
        <taxon>Pentapetalae</taxon>
        <taxon>rosids</taxon>
        <taxon>fabids</taxon>
        <taxon>Rosales</taxon>
        <taxon>Cannabaceae</taxon>
        <taxon>Parasponia</taxon>
    </lineage>
</organism>
<keyword evidence="3" id="KW-1185">Reference proteome</keyword>
<proteinExistence type="predicted"/>
<evidence type="ECO:0000313" key="3">
    <source>
        <dbReference type="Proteomes" id="UP000237105"/>
    </source>
</evidence>
<sequence length="81" mass="8671">PTACERKPQGLNSAKNLPRRVHLQPPPLAAVTIGGRPCPPTLSPMSNPTMSRKNMGHKVGAHGEQGGSARWCPPGKHPMYQ</sequence>
<evidence type="ECO:0000256" key="1">
    <source>
        <dbReference type="SAM" id="MobiDB-lite"/>
    </source>
</evidence>
<feature type="compositionally biased region" description="Polar residues" evidence="1">
    <location>
        <begin position="43"/>
        <end position="52"/>
    </location>
</feature>
<feature type="region of interest" description="Disordered" evidence="1">
    <location>
        <begin position="30"/>
        <end position="81"/>
    </location>
</feature>
<dbReference type="Proteomes" id="UP000237105">
    <property type="component" value="Unassembled WGS sequence"/>
</dbReference>
<evidence type="ECO:0000313" key="2">
    <source>
        <dbReference type="EMBL" id="PON49140.1"/>
    </source>
</evidence>
<comment type="caution">
    <text evidence="2">The sequence shown here is derived from an EMBL/GenBank/DDBJ whole genome shotgun (WGS) entry which is preliminary data.</text>
</comment>
<dbReference type="EMBL" id="JXTB01000266">
    <property type="protein sequence ID" value="PON49140.1"/>
    <property type="molecule type" value="Genomic_DNA"/>
</dbReference>
<name>A0A2P5BK28_PARAD</name>
<protein>
    <submittedName>
        <fullName evidence="2">Uncharacterized protein</fullName>
    </submittedName>
</protein>
<reference evidence="3" key="1">
    <citation type="submission" date="2016-06" db="EMBL/GenBank/DDBJ databases">
        <title>Parallel loss of symbiosis genes in relatives of nitrogen-fixing non-legume Parasponia.</title>
        <authorList>
            <person name="Van Velzen R."/>
            <person name="Holmer R."/>
            <person name="Bu F."/>
            <person name="Rutten L."/>
            <person name="Van Zeijl A."/>
            <person name="Liu W."/>
            <person name="Santuari L."/>
            <person name="Cao Q."/>
            <person name="Sharma T."/>
            <person name="Shen D."/>
            <person name="Roswanjaya Y."/>
            <person name="Wardhani T."/>
            <person name="Kalhor M.S."/>
            <person name="Jansen J."/>
            <person name="Van den Hoogen J."/>
            <person name="Gungor B."/>
            <person name="Hartog M."/>
            <person name="Hontelez J."/>
            <person name="Verver J."/>
            <person name="Yang W.-C."/>
            <person name="Schijlen E."/>
            <person name="Repin R."/>
            <person name="Schilthuizen M."/>
            <person name="Schranz E."/>
            <person name="Heidstra R."/>
            <person name="Miyata K."/>
            <person name="Fedorova E."/>
            <person name="Kohlen W."/>
            <person name="Bisseling T."/>
            <person name="Smit S."/>
            <person name="Geurts R."/>
        </authorList>
    </citation>
    <scope>NUCLEOTIDE SEQUENCE [LARGE SCALE GENOMIC DNA]</scope>
    <source>
        <strain evidence="3">cv. WU1-14</strain>
    </source>
</reference>